<feature type="transmembrane region" description="Helical" evidence="8">
    <location>
        <begin position="283"/>
        <end position="300"/>
    </location>
</feature>
<accession>A0A4S1CB41</accession>
<feature type="transmembrane region" description="Helical" evidence="8">
    <location>
        <begin position="105"/>
        <end position="126"/>
    </location>
</feature>
<gene>
    <name evidence="10" type="ORF">E4633_18280</name>
</gene>
<dbReference type="SUPFAM" id="SSF103473">
    <property type="entry name" value="MFS general substrate transporter"/>
    <property type="match status" value="1"/>
</dbReference>
<evidence type="ECO:0000256" key="7">
    <source>
        <dbReference type="ARBA" id="ARBA00023136"/>
    </source>
</evidence>
<comment type="caution">
    <text evidence="10">The sequence shown here is derived from an EMBL/GenBank/DDBJ whole genome shotgun (WGS) entry which is preliminary data.</text>
</comment>
<evidence type="ECO:0000256" key="3">
    <source>
        <dbReference type="ARBA" id="ARBA00022448"/>
    </source>
</evidence>
<feature type="transmembrane region" description="Helical" evidence="8">
    <location>
        <begin position="250"/>
        <end position="271"/>
    </location>
</feature>
<feature type="transmembrane region" description="Helical" evidence="8">
    <location>
        <begin position="367"/>
        <end position="385"/>
    </location>
</feature>
<evidence type="ECO:0000256" key="8">
    <source>
        <dbReference type="SAM" id="Phobius"/>
    </source>
</evidence>
<evidence type="ECO:0000256" key="6">
    <source>
        <dbReference type="ARBA" id="ARBA00022989"/>
    </source>
</evidence>
<dbReference type="EMBL" id="SRSC01000005">
    <property type="protein sequence ID" value="TGU70150.1"/>
    <property type="molecule type" value="Genomic_DNA"/>
</dbReference>
<comment type="similarity">
    <text evidence="2">Belongs to the major facilitator superfamily.</text>
</comment>
<dbReference type="GO" id="GO:0022857">
    <property type="term" value="F:transmembrane transporter activity"/>
    <property type="evidence" value="ECO:0007669"/>
    <property type="project" value="InterPro"/>
</dbReference>
<evidence type="ECO:0000313" key="10">
    <source>
        <dbReference type="EMBL" id="TGU70150.1"/>
    </source>
</evidence>
<dbReference type="AlphaFoldDB" id="A0A4S1CB41"/>
<dbReference type="PANTHER" id="PTHR43271">
    <property type="entry name" value="BLL2771 PROTEIN"/>
    <property type="match status" value="1"/>
</dbReference>
<dbReference type="Gene3D" id="1.20.1250.20">
    <property type="entry name" value="MFS general substrate transporter like domains"/>
    <property type="match status" value="1"/>
</dbReference>
<evidence type="ECO:0000256" key="2">
    <source>
        <dbReference type="ARBA" id="ARBA00008335"/>
    </source>
</evidence>
<dbReference type="PANTHER" id="PTHR43271:SF1">
    <property type="entry name" value="INNER MEMBRANE TRANSPORT PROTEIN YNFM"/>
    <property type="match status" value="1"/>
</dbReference>
<dbReference type="InterPro" id="IPR020846">
    <property type="entry name" value="MFS_dom"/>
</dbReference>
<proteinExistence type="inferred from homology"/>
<evidence type="ECO:0000256" key="1">
    <source>
        <dbReference type="ARBA" id="ARBA00004651"/>
    </source>
</evidence>
<dbReference type="CDD" id="cd17324">
    <property type="entry name" value="MFS_NepI_like"/>
    <property type="match status" value="1"/>
</dbReference>
<dbReference type="InterPro" id="IPR036259">
    <property type="entry name" value="MFS_trans_sf"/>
</dbReference>
<dbReference type="Proteomes" id="UP000306416">
    <property type="component" value="Unassembled WGS sequence"/>
</dbReference>
<name>A0A4S1CB41_9BACT</name>
<dbReference type="PROSITE" id="PS50850">
    <property type="entry name" value="MFS"/>
    <property type="match status" value="1"/>
</dbReference>
<dbReference type="InterPro" id="IPR011701">
    <property type="entry name" value="MFS"/>
</dbReference>
<keyword evidence="3" id="KW-0813">Transport</keyword>
<keyword evidence="6 8" id="KW-1133">Transmembrane helix</keyword>
<keyword evidence="5 8" id="KW-0812">Transmembrane</keyword>
<feature type="transmembrane region" description="Helical" evidence="8">
    <location>
        <begin position="340"/>
        <end position="361"/>
    </location>
</feature>
<dbReference type="Pfam" id="PF07690">
    <property type="entry name" value="MFS_1"/>
    <property type="match status" value="1"/>
</dbReference>
<keyword evidence="11" id="KW-1185">Reference proteome</keyword>
<feature type="transmembrane region" description="Helical" evidence="8">
    <location>
        <begin position="166"/>
        <end position="185"/>
    </location>
</feature>
<feature type="transmembrane region" description="Helical" evidence="8">
    <location>
        <begin position="79"/>
        <end position="99"/>
    </location>
</feature>
<protein>
    <submittedName>
        <fullName evidence="10">MFS transporter</fullName>
    </submittedName>
</protein>
<comment type="subcellular location">
    <subcellularLocation>
        <location evidence="1">Cell membrane</location>
        <topology evidence="1">Multi-pass membrane protein</topology>
    </subcellularLocation>
</comment>
<evidence type="ECO:0000256" key="5">
    <source>
        <dbReference type="ARBA" id="ARBA00022692"/>
    </source>
</evidence>
<feature type="domain" description="Major facilitator superfamily (MFS) profile" evidence="9">
    <location>
        <begin position="14"/>
        <end position="393"/>
    </location>
</feature>
<organism evidence="10 11">
    <name type="scientific">Geomonas terrae</name>
    <dbReference type="NCBI Taxonomy" id="2562681"/>
    <lineage>
        <taxon>Bacteria</taxon>
        <taxon>Pseudomonadati</taxon>
        <taxon>Thermodesulfobacteriota</taxon>
        <taxon>Desulfuromonadia</taxon>
        <taxon>Geobacterales</taxon>
        <taxon>Geobacteraceae</taxon>
        <taxon>Geomonas</taxon>
    </lineage>
</organism>
<feature type="transmembrane region" description="Helical" evidence="8">
    <location>
        <begin position="44"/>
        <end position="67"/>
    </location>
</feature>
<evidence type="ECO:0000259" key="9">
    <source>
        <dbReference type="PROSITE" id="PS50850"/>
    </source>
</evidence>
<dbReference type="RefSeq" id="WP_135872429.1">
    <property type="nucleotide sequence ID" value="NZ_SRSC01000005.1"/>
</dbReference>
<reference evidence="10 11" key="1">
    <citation type="submission" date="2019-04" db="EMBL/GenBank/DDBJ databases">
        <title>Geobacter oryzae sp. nov., ferric-reducing bacteria isolated from paddy soil.</title>
        <authorList>
            <person name="Xu Z."/>
            <person name="Masuda Y."/>
            <person name="Itoh H."/>
            <person name="Senoo K."/>
        </authorList>
    </citation>
    <scope>NUCLEOTIDE SEQUENCE [LARGE SCALE GENOMIC DNA]</scope>
    <source>
        <strain evidence="10 11">Red111</strain>
    </source>
</reference>
<feature type="transmembrane region" description="Helical" evidence="8">
    <location>
        <begin position="306"/>
        <end position="328"/>
    </location>
</feature>
<keyword evidence="7 8" id="KW-0472">Membrane</keyword>
<evidence type="ECO:0000313" key="11">
    <source>
        <dbReference type="Proteomes" id="UP000306416"/>
    </source>
</evidence>
<feature type="transmembrane region" description="Helical" evidence="8">
    <location>
        <begin position="14"/>
        <end position="32"/>
    </location>
</feature>
<sequence length="410" mass="43815">MGSITSGTKRYRQINWAFFCAGFVTFITLYDVQPLLPVFTREFGVSAAFASLPLSVTTCALAVSMLFAGTISETLGRKAVMVASLVTTSILALITSQTANLEQLVVVRFLQGIALAGLPAVAMAYLSEEIAPSSLTSAIGLYISGNAIGGMTGRIFTAVMSEQTSWRAALEVIGVVCLVLSLYFAKTLPPSENLKKRPFAVRYLFSSLLRQLKDPGLLCLYGISFLIMGSFVTLYNYITFRLLGAPYHLSAWLVSLIFLVYMLGSFSSSMIGGQVERFGRGRMLFLTIGTMVFGAAVTTSRDVGSIVTGIAIFTCGFFGAHTIASSWVGSRAKTARAQAASLYLFFYYLGSSVSGTVGGVFWVSHGWGGVVLLIIGLLLLALALWKLLTSCAAAECPARNAVASLDAMRS</sequence>
<dbReference type="GO" id="GO:0005886">
    <property type="term" value="C:plasma membrane"/>
    <property type="evidence" value="ECO:0007669"/>
    <property type="project" value="UniProtKB-SubCell"/>
</dbReference>
<evidence type="ECO:0000256" key="4">
    <source>
        <dbReference type="ARBA" id="ARBA00022475"/>
    </source>
</evidence>
<keyword evidence="4" id="KW-1003">Cell membrane</keyword>
<feature type="transmembrane region" description="Helical" evidence="8">
    <location>
        <begin position="217"/>
        <end position="238"/>
    </location>
</feature>
<feature type="transmembrane region" description="Helical" evidence="8">
    <location>
        <begin position="138"/>
        <end position="160"/>
    </location>
</feature>